<feature type="transmembrane region" description="Helical" evidence="2">
    <location>
        <begin position="153"/>
        <end position="175"/>
    </location>
</feature>
<feature type="transmembrane region" description="Helical" evidence="2">
    <location>
        <begin position="31"/>
        <end position="53"/>
    </location>
</feature>
<feature type="transmembrane region" description="Helical" evidence="2">
    <location>
        <begin position="124"/>
        <end position="141"/>
    </location>
</feature>
<keyword evidence="2" id="KW-0812">Transmembrane</keyword>
<keyword evidence="4" id="KW-1185">Reference proteome</keyword>
<evidence type="ECO:0000256" key="2">
    <source>
        <dbReference type="SAM" id="Phobius"/>
    </source>
</evidence>
<evidence type="ECO:0000256" key="1">
    <source>
        <dbReference type="SAM" id="MobiDB-lite"/>
    </source>
</evidence>
<feature type="compositionally biased region" description="Low complexity" evidence="1">
    <location>
        <begin position="247"/>
        <end position="291"/>
    </location>
</feature>
<reference evidence="3" key="3">
    <citation type="submission" date="2022-06" db="UniProtKB">
        <authorList>
            <consortium name="EnsemblPlants"/>
        </authorList>
    </citation>
    <scope>IDENTIFICATION</scope>
</reference>
<organism evidence="3 4">
    <name type="scientific">Triticum urartu</name>
    <name type="common">Red wild einkorn</name>
    <name type="synonym">Crithodium urartu</name>
    <dbReference type="NCBI Taxonomy" id="4572"/>
    <lineage>
        <taxon>Eukaryota</taxon>
        <taxon>Viridiplantae</taxon>
        <taxon>Streptophyta</taxon>
        <taxon>Embryophyta</taxon>
        <taxon>Tracheophyta</taxon>
        <taxon>Spermatophyta</taxon>
        <taxon>Magnoliopsida</taxon>
        <taxon>Liliopsida</taxon>
        <taxon>Poales</taxon>
        <taxon>Poaceae</taxon>
        <taxon>BOP clade</taxon>
        <taxon>Pooideae</taxon>
        <taxon>Triticodae</taxon>
        <taxon>Triticeae</taxon>
        <taxon>Triticinae</taxon>
        <taxon>Triticum</taxon>
    </lineage>
</organism>
<dbReference type="Proteomes" id="UP000015106">
    <property type="component" value="Chromosome 3"/>
</dbReference>
<proteinExistence type="predicted"/>
<evidence type="ECO:0000313" key="4">
    <source>
        <dbReference type="Proteomes" id="UP000015106"/>
    </source>
</evidence>
<keyword evidence="2" id="KW-1133">Transmembrane helix</keyword>
<evidence type="ECO:0000313" key="3">
    <source>
        <dbReference type="EnsemblPlants" id="TuG1812G0300003698.01.T01"/>
    </source>
</evidence>
<protein>
    <submittedName>
        <fullName evidence="3">Uncharacterized protein</fullName>
    </submittedName>
</protein>
<feature type="compositionally biased region" description="Acidic residues" evidence="1">
    <location>
        <begin position="376"/>
        <end position="414"/>
    </location>
</feature>
<reference evidence="4" key="1">
    <citation type="journal article" date="2013" name="Nature">
        <title>Draft genome of the wheat A-genome progenitor Triticum urartu.</title>
        <authorList>
            <person name="Ling H.Q."/>
            <person name="Zhao S."/>
            <person name="Liu D."/>
            <person name="Wang J."/>
            <person name="Sun H."/>
            <person name="Zhang C."/>
            <person name="Fan H."/>
            <person name="Li D."/>
            <person name="Dong L."/>
            <person name="Tao Y."/>
            <person name="Gao C."/>
            <person name="Wu H."/>
            <person name="Li Y."/>
            <person name="Cui Y."/>
            <person name="Guo X."/>
            <person name="Zheng S."/>
            <person name="Wang B."/>
            <person name="Yu K."/>
            <person name="Liang Q."/>
            <person name="Yang W."/>
            <person name="Lou X."/>
            <person name="Chen J."/>
            <person name="Feng M."/>
            <person name="Jian J."/>
            <person name="Zhang X."/>
            <person name="Luo G."/>
            <person name="Jiang Y."/>
            <person name="Liu J."/>
            <person name="Wang Z."/>
            <person name="Sha Y."/>
            <person name="Zhang B."/>
            <person name="Wu H."/>
            <person name="Tang D."/>
            <person name="Shen Q."/>
            <person name="Xue P."/>
            <person name="Zou S."/>
            <person name="Wang X."/>
            <person name="Liu X."/>
            <person name="Wang F."/>
            <person name="Yang Y."/>
            <person name="An X."/>
            <person name="Dong Z."/>
            <person name="Zhang K."/>
            <person name="Zhang X."/>
            <person name="Luo M.C."/>
            <person name="Dvorak J."/>
            <person name="Tong Y."/>
            <person name="Wang J."/>
            <person name="Yang H."/>
            <person name="Li Z."/>
            <person name="Wang D."/>
            <person name="Zhang A."/>
            <person name="Wang J."/>
        </authorList>
    </citation>
    <scope>NUCLEOTIDE SEQUENCE</scope>
    <source>
        <strain evidence="4">cv. G1812</strain>
    </source>
</reference>
<feature type="transmembrane region" description="Helical" evidence="2">
    <location>
        <begin position="60"/>
        <end position="82"/>
    </location>
</feature>
<dbReference type="Gramene" id="TuG1812G0300003698.01.T01">
    <property type="protein sequence ID" value="TuG1812G0300003698.01.T01"/>
    <property type="gene ID" value="TuG1812G0300003698.01"/>
</dbReference>
<dbReference type="EnsemblPlants" id="TuG1812G0300003698.01.T01">
    <property type="protein sequence ID" value="TuG1812G0300003698.01.T01"/>
    <property type="gene ID" value="TuG1812G0300003698.01"/>
</dbReference>
<feature type="compositionally biased region" description="Low complexity" evidence="1">
    <location>
        <begin position="354"/>
        <end position="371"/>
    </location>
</feature>
<reference evidence="3" key="2">
    <citation type="submission" date="2018-03" db="EMBL/GenBank/DDBJ databases">
        <title>The Triticum urartu genome reveals the dynamic nature of wheat genome evolution.</title>
        <authorList>
            <person name="Ling H."/>
            <person name="Ma B."/>
            <person name="Shi X."/>
            <person name="Liu H."/>
            <person name="Dong L."/>
            <person name="Sun H."/>
            <person name="Cao Y."/>
            <person name="Gao Q."/>
            <person name="Zheng S."/>
            <person name="Li Y."/>
            <person name="Yu Y."/>
            <person name="Du H."/>
            <person name="Qi M."/>
            <person name="Li Y."/>
            <person name="Yu H."/>
            <person name="Cui Y."/>
            <person name="Wang N."/>
            <person name="Chen C."/>
            <person name="Wu H."/>
            <person name="Zhao Y."/>
            <person name="Zhang J."/>
            <person name="Li Y."/>
            <person name="Zhou W."/>
            <person name="Zhang B."/>
            <person name="Hu W."/>
            <person name="Eijk M."/>
            <person name="Tang J."/>
            <person name="Witsenboer H."/>
            <person name="Zhao S."/>
            <person name="Li Z."/>
            <person name="Zhang A."/>
            <person name="Wang D."/>
            <person name="Liang C."/>
        </authorList>
    </citation>
    <scope>NUCLEOTIDE SEQUENCE [LARGE SCALE GENOMIC DNA]</scope>
    <source>
        <strain evidence="3">cv. G1812</strain>
    </source>
</reference>
<feature type="compositionally biased region" description="Basic and acidic residues" evidence="1">
    <location>
        <begin position="500"/>
        <end position="511"/>
    </location>
</feature>
<keyword evidence="2" id="KW-0472">Membrane</keyword>
<feature type="compositionally biased region" description="Low complexity" evidence="1">
    <location>
        <begin position="325"/>
        <end position="345"/>
    </location>
</feature>
<accession>A0A8R7TYV1</accession>
<feature type="transmembrane region" description="Helical" evidence="2">
    <location>
        <begin position="97"/>
        <end position="117"/>
    </location>
</feature>
<feature type="transmembrane region" description="Helical" evidence="2">
    <location>
        <begin position="182"/>
        <end position="204"/>
    </location>
</feature>
<feature type="compositionally biased region" description="Low complexity" evidence="1">
    <location>
        <begin position="301"/>
        <end position="317"/>
    </location>
</feature>
<feature type="compositionally biased region" description="Basic and acidic residues" evidence="1">
    <location>
        <begin position="523"/>
        <end position="542"/>
    </location>
</feature>
<feature type="compositionally biased region" description="Acidic residues" evidence="1">
    <location>
        <begin position="425"/>
        <end position="437"/>
    </location>
</feature>
<sequence length="542" mass="58658">MEIMLPLLRLFWSGDQPHGPSHHQHPVLENAVLSAAAGGSVILLFLPLVVWFCTKSMERTLRVVSTSSMWAAVLNSMIWLFFTTVVMDKEDCMELVLAYPIVLASNFIYLMIVYGFINSFKMAIMLSSLVTLSLGYIFYAIRFHPDIPESWEMLGLLALCSLVWSHACLICDIRLIAGLLHYVIYCINVVLSTALNGATFYVIAKNHPDQQFVVYSSLMGFVLGFVEVMILIKKLVDDNFFRAPNDHAPGNGNNGGDNANGNNLQGAGGDNANVNNPQGAGGNNVNVNNPEGAEDDDDDANGNNPQGAGGNNANVNNLQGSGGDNANVNNPQGAGGNNANVNNPEGADDDDDANGNNPQGAGGNNANVNNPHRAEEEDDDDDDSDDDEDDDDNDKDDGDDNDDDDDGDDDEDDANPQGVHGNNLQEDDDLHGDDVADDTVNREEADGEGQPPSGEIWIGIPEGVKVENDTDDDFEDSRNFDATDTDTFYDAVGDNLMKDNMPKLVTPEHKVSQTVSFTPRSKKPSERSSSHRSNGEVKKSND</sequence>
<feature type="transmembrane region" description="Helical" evidence="2">
    <location>
        <begin position="210"/>
        <end position="232"/>
    </location>
</feature>
<feature type="region of interest" description="Disordered" evidence="1">
    <location>
        <begin position="500"/>
        <end position="542"/>
    </location>
</feature>
<name>A0A8R7TYV1_TRIUA</name>
<dbReference type="AlphaFoldDB" id="A0A8R7TYV1"/>
<feature type="region of interest" description="Disordered" evidence="1">
    <location>
        <begin position="247"/>
        <end position="480"/>
    </location>
</feature>